<name>A0A418XZ09_9GAMM</name>
<protein>
    <submittedName>
        <fullName evidence="1">Uncharacterized protein</fullName>
    </submittedName>
</protein>
<dbReference type="OrthoDB" id="6078379at2"/>
<organism evidence="1 2">
    <name type="scientific">Alcanivorax profundi</name>
    <dbReference type="NCBI Taxonomy" id="2338368"/>
    <lineage>
        <taxon>Bacteria</taxon>
        <taxon>Pseudomonadati</taxon>
        <taxon>Pseudomonadota</taxon>
        <taxon>Gammaproteobacteria</taxon>
        <taxon>Oceanospirillales</taxon>
        <taxon>Alcanivoracaceae</taxon>
        <taxon>Alcanivorax</taxon>
    </lineage>
</organism>
<dbReference type="EMBL" id="QYYA01000002">
    <property type="protein sequence ID" value="RJG18237.1"/>
    <property type="molecule type" value="Genomic_DNA"/>
</dbReference>
<sequence length="72" mass="7638">MSDSISTLKAKGLPAEALAFIESLPADQAEQLAASVLAALQTKDARVEKAMNNALNVVPGPFRRPVKKMLFG</sequence>
<evidence type="ECO:0000313" key="2">
    <source>
        <dbReference type="Proteomes" id="UP000283734"/>
    </source>
</evidence>
<evidence type="ECO:0000313" key="1">
    <source>
        <dbReference type="EMBL" id="RJG18237.1"/>
    </source>
</evidence>
<dbReference type="Proteomes" id="UP000283734">
    <property type="component" value="Unassembled WGS sequence"/>
</dbReference>
<dbReference type="RefSeq" id="WP_022984926.1">
    <property type="nucleotide sequence ID" value="NZ_CAXGPP010000108.1"/>
</dbReference>
<proteinExistence type="predicted"/>
<accession>A0A418XZ09</accession>
<gene>
    <name evidence="1" type="ORF">D4A39_07095</name>
</gene>
<comment type="caution">
    <text evidence="1">The sequence shown here is derived from an EMBL/GenBank/DDBJ whole genome shotgun (WGS) entry which is preliminary data.</text>
</comment>
<dbReference type="AlphaFoldDB" id="A0A418XZ09"/>
<keyword evidence="2" id="KW-1185">Reference proteome</keyword>
<reference evidence="1 2" key="1">
    <citation type="submission" date="2018-09" db="EMBL/GenBank/DDBJ databases">
        <title>Alcanivorax profundi sp. nov., isolated from 1000 m-depth seawater of the Mariana Trench.</title>
        <authorList>
            <person name="Liu J."/>
        </authorList>
    </citation>
    <scope>NUCLEOTIDE SEQUENCE [LARGE SCALE GENOMIC DNA]</scope>
    <source>
        <strain evidence="1 2">MTEO17</strain>
    </source>
</reference>